<dbReference type="PATRIC" id="fig|1838285.3.peg.1776"/>
<protein>
    <submittedName>
        <fullName evidence="1">Uncharacterized protein</fullName>
    </submittedName>
</protein>
<dbReference type="EMBL" id="LYOS01000008">
    <property type="protein sequence ID" value="OFV67120.1"/>
    <property type="molecule type" value="Genomic_DNA"/>
</dbReference>
<gene>
    <name evidence="1" type="ORF">SCAL_001745</name>
</gene>
<reference evidence="1" key="1">
    <citation type="submission" date="2016-05" db="EMBL/GenBank/DDBJ databases">
        <title>Microbial consortia oxidize butane by reversing methanogenesis.</title>
        <authorList>
            <person name="Laso-Perez R."/>
            <person name="Richter M."/>
            <person name="Wegener G."/>
            <person name="Musat F."/>
        </authorList>
    </citation>
    <scope>NUCLEOTIDE SEQUENCE [LARGE SCALE GENOMIC DNA]</scope>
    <source>
        <strain evidence="1">BOX2</strain>
    </source>
</reference>
<name>A0A1F2P749_9EURY</name>
<sequence length="114" mass="13121">MPRELDDKDVSLLKRLAPELDEIVCEHSRVPYRSILPPLANHFARDLADFERRLGGLNNDELSYLVDLVMRGLESLSCMNPDYAEVFLRLVEDKISKETAKRVTARYIEGICEL</sequence>
<evidence type="ECO:0000313" key="1">
    <source>
        <dbReference type="EMBL" id="OFV67120.1"/>
    </source>
</evidence>
<organism evidence="1 2">
    <name type="scientific">Candidatus Syntropharchaeum caldarium</name>
    <dbReference type="NCBI Taxonomy" id="1838285"/>
    <lineage>
        <taxon>Archaea</taxon>
        <taxon>Methanobacteriati</taxon>
        <taxon>Methanobacteriota</taxon>
        <taxon>Stenosarchaea group</taxon>
        <taxon>Methanomicrobia</taxon>
        <taxon>Methanosarcinales</taxon>
        <taxon>ANME-2 cluster</taxon>
        <taxon>Candidatus Syntropharchaeum</taxon>
    </lineage>
</organism>
<dbReference type="STRING" id="1838285.SCAL_001745"/>
<accession>A0A1F2P749</accession>
<dbReference type="Proteomes" id="UP000186940">
    <property type="component" value="Unassembled WGS sequence"/>
</dbReference>
<comment type="caution">
    <text evidence="1">The sequence shown here is derived from an EMBL/GenBank/DDBJ whole genome shotgun (WGS) entry which is preliminary data.</text>
</comment>
<evidence type="ECO:0000313" key="2">
    <source>
        <dbReference type="Proteomes" id="UP000186940"/>
    </source>
</evidence>
<keyword evidence="2" id="KW-1185">Reference proteome</keyword>
<dbReference type="AlphaFoldDB" id="A0A1F2P749"/>
<proteinExistence type="predicted"/>